<sequence length="831" mass="94633">MENTAEHQCILRNDPPVEPQPGYHKDGDIMIGGLVTVTSFYLNEGPFLSTPQSFSGNSFPIFLNYYNFLAFVSAVEEINNSSELLPNLTLGFHIDEPYNNLLLTYRAAINIFSGMETGIPNYSCKTSGPLAAIIEGFSTEQSIEFSSLSRIYKYPQISYSSGNLIMSDTEKFPYFYQTVPSELYLCAGIVKLLKHFGWTWVGIIASDDENSMRAVQILSDGIEQNGDCIAFIETFQNSAFLMYENLQRIYKSIKTSSTKVIILYCNRHYTEYIKQTIIWEASGKVWIIKSESLFFFPSYHSKRKNSFVFTMTKKNIPSFHKFVREVNPLLLPNDSFIDMWFEDLCNDRCPKSIQRSCSSDKTSAYLIHCDVINSGDSYNVYNAVYALAHALHNMVSSRSENTKWSEESEKFFDVFPWKLNQYLKNLHFKNVLAEEIFFDENGDLVIGYDIINIITLTDGTRSNEIVGNYNPYAPTGQEFTINEEMIIWESSFTETPPQSRCSPSCHPGFRKLSLERKPVCCYDCIPCPEGEISNHTDMETCMKCPEDQWPNQKRDACIPKVITFLTYEEPLGLTLTFICLFLFFINTVILGIFIHYKDTPIVKANNRDLSYILIISLMLCFLCSLVFIGQPDKLTCVLRQTAFGIMFSIALSTILAKTITVVMAFHATEPGSNLRKWMGTRISVIIVLCCSLIQTVMCIAWLFIAPPFPYLNMKSEIGTILSECNEGSIVAFYCVLGYLGFLAGISFIVAFLARNLPDRFNEAKYITFSMLVFSNVWIYFIPTYLSTKGKYMVVVEIFAILSSSAGLLGCIFFPKCYVILLRPERNIRKLV</sequence>
<evidence type="ECO:0000256" key="3">
    <source>
        <dbReference type="ARBA" id="ARBA00022475"/>
    </source>
</evidence>
<keyword evidence="3" id="KW-1003">Cell membrane</keyword>
<keyword evidence="14" id="KW-1185">Reference proteome</keyword>
<dbReference type="PANTHER" id="PTHR24061:SF599">
    <property type="entry name" value="G-PROTEIN COUPLED RECEPTORS FAMILY 3 PROFILE DOMAIN-CONTAINING PROTEIN"/>
    <property type="match status" value="1"/>
</dbReference>
<dbReference type="InterPro" id="IPR004073">
    <property type="entry name" value="GPCR_3_vmron_rcpt_2"/>
</dbReference>
<reference evidence="15" key="1">
    <citation type="submission" date="2025-08" db="UniProtKB">
        <authorList>
            <consortium name="RefSeq"/>
        </authorList>
    </citation>
    <scope>IDENTIFICATION</scope>
</reference>
<feature type="transmembrane region" description="Helical" evidence="12">
    <location>
        <begin position="608"/>
        <end position="629"/>
    </location>
</feature>
<keyword evidence="11" id="KW-0807">Transducer</keyword>
<dbReference type="Gene3D" id="2.10.50.30">
    <property type="entry name" value="GPCR, family 3, nine cysteines domain"/>
    <property type="match status" value="1"/>
</dbReference>
<dbReference type="Proteomes" id="UP000515159">
    <property type="component" value="Chromosome 12"/>
</dbReference>
<comment type="similarity">
    <text evidence="2">Belongs to the G-protein coupled receptor 3 family.</text>
</comment>
<dbReference type="PANTHER" id="PTHR24061">
    <property type="entry name" value="CALCIUM-SENSING RECEPTOR-RELATED"/>
    <property type="match status" value="1"/>
</dbReference>
<dbReference type="PROSITE" id="PS50259">
    <property type="entry name" value="G_PROTEIN_RECEP_F3_4"/>
    <property type="match status" value="1"/>
</dbReference>
<evidence type="ECO:0000256" key="7">
    <source>
        <dbReference type="ARBA" id="ARBA00023040"/>
    </source>
</evidence>
<evidence type="ECO:0000256" key="1">
    <source>
        <dbReference type="ARBA" id="ARBA00004651"/>
    </source>
</evidence>
<evidence type="ECO:0000256" key="4">
    <source>
        <dbReference type="ARBA" id="ARBA00022692"/>
    </source>
</evidence>
<dbReference type="FunFam" id="2.10.50.30:FF:000002">
    <property type="entry name" value="Vomeronasal 2 receptor, h1"/>
    <property type="match status" value="1"/>
</dbReference>
<name>A0A6P8P9B3_GEOSA</name>
<dbReference type="PRINTS" id="PR00248">
    <property type="entry name" value="GPCRMGR"/>
</dbReference>
<feature type="domain" description="G-protein coupled receptors family 3 profile" evidence="13">
    <location>
        <begin position="571"/>
        <end position="831"/>
    </location>
</feature>
<gene>
    <name evidence="15" type="primary">LOC117346237</name>
</gene>
<dbReference type="InterPro" id="IPR011500">
    <property type="entry name" value="GPCR_3_9-Cys_dom"/>
</dbReference>
<dbReference type="AlphaFoldDB" id="A0A6P8P9B3"/>
<dbReference type="Gene3D" id="3.40.50.2300">
    <property type="match status" value="2"/>
</dbReference>
<keyword evidence="10" id="KW-0325">Glycoprotein</keyword>
<accession>A0A6P8P9B3</accession>
<evidence type="ECO:0000313" key="14">
    <source>
        <dbReference type="Proteomes" id="UP000515159"/>
    </source>
</evidence>
<dbReference type="KEGG" id="gsh:117346237"/>
<dbReference type="Pfam" id="PF00003">
    <property type="entry name" value="7tm_3"/>
    <property type="match status" value="1"/>
</dbReference>
<dbReference type="Pfam" id="PF07562">
    <property type="entry name" value="NCD3G"/>
    <property type="match status" value="1"/>
</dbReference>
<evidence type="ECO:0000256" key="9">
    <source>
        <dbReference type="ARBA" id="ARBA00023170"/>
    </source>
</evidence>
<evidence type="ECO:0000256" key="12">
    <source>
        <dbReference type="SAM" id="Phobius"/>
    </source>
</evidence>
<dbReference type="InterPro" id="IPR038550">
    <property type="entry name" value="GPCR_3_9-Cys_sf"/>
</dbReference>
<keyword evidence="8 12" id="KW-0472">Membrane</keyword>
<dbReference type="PROSITE" id="PS00981">
    <property type="entry name" value="G_PROTEIN_RECEP_F3_3"/>
    <property type="match status" value="1"/>
</dbReference>
<dbReference type="OrthoDB" id="5984008at2759"/>
<keyword evidence="7" id="KW-0297">G-protein coupled receptor</keyword>
<keyword evidence="6 12" id="KW-1133">Transmembrane helix</keyword>
<proteinExistence type="inferred from homology"/>
<feature type="transmembrane region" description="Helical" evidence="12">
    <location>
        <begin position="641"/>
        <end position="665"/>
    </location>
</feature>
<dbReference type="CDD" id="cd15283">
    <property type="entry name" value="7tmC_V2R_pheromone"/>
    <property type="match status" value="1"/>
</dbReference>
<feature type="transmembrane region" description="Helical" evidence="12">
    <location>
        <begin position="765"/>
        <end position="785"/>
    </location>
</feature>
<keyword evidence="9" id="KW-0675">Receptor</keyword>
<dbReference type="InterPro" id="IPR000337">
    <property type="entry name" value="GPCR_3"/>
</dbReference>
<dbReference type="InterPro" id="IPR017978">
    <property type="entry name" value="GPCR_3_C"/>
</dbReference>
<evidence type="ECO:0000256" key="8">
    <source>
        <dbReference type="ARBA" id="ARBA00023136"/>
    </source>
</evidence>
<dbReference type="GeneID" id="117346237"/>
<dbReference type="GO" id="GO:0005886">
    <property type="term" value="C:plasma membrane"/>
    <property type="evidence" value="ECO:0007669"/>
    <property type="project" value="UniProtKB-SubCell"/>
</dbReference>
<feature type="transmembrane region" description="Helical" evidence="12">
    <location>
        <begin position="797"/>
        <end position="820"/>
    </location>
</feature>
<dbReference type="GO" id="GO:0004930">
    <property type="term" value="F:G protein-coupled receptor activity"/>
    <property type="evidence" value="ECO:0007669"/>
    <property type="project" value="UniProtKB-KW"/>
</dbReference>
<comment type="subcellular location">
    <subcellularLocation>
        <location evidence="1">Cell membrane</location>
        <topology evidence="1">Multi-pass membrane protein</topology>
    </subcellularLocation>
</comment>
<feature type="transmembrane region" description="Helical" evidence="12">
    <location>
        <begin position="685"/>
        <end position="704"/>
    </location>
</feature>
<keyword evidence="5" id="KW-0732">Signal</keyword>
<evidence type="ECO:0000259" key="13">
    <source>
        <dbReference type="PROSITE" id="PS50259"/>
    </source>
</evidence>
<dbReference type="PRINTS" id="PR01535">
    <property type="entry name" value="VOMERONASL2R"/>
</dbReference>
<dbReference type="InterPro" id="IPR028082">
    <property type="entry name" value="Peripla_BP_I"/>
</dbReference>
<dbReference type="SUPFAM" id="SSF53822">
    <property type="entry name" value="Periplasmic binding protein-like I"/>
    <property type="match status" value="1"/>
</dbReference>
<dbReference type="InterPro" id="IPR001828">
    <property type="entry name" value="ANF_lig-bd_rcpt"/>
</dbReference>
<evidence type="ECO:0000256" key="2">
    <source>
        <dbReference type="ARBA" id="ARBA00007242"/>
    </source>
</evidence>
<evidence type="ECO:0000313" key="15">
    <source>
        <dbReference type="RefSeq" id="XP_033771533.1"/>
    </source>
</evidence>
<evidence type="ECO:0000256" key="6">
    <source>
        <dbReference type="ARBA" id="ARBA00022989"/>
    </source>
</evidence>
<evidence type="ECO:0000256" key="5">
    <source>
        <dbReference type="ARBA" id="ARBA00022729"/>
    </source>
</evidence>
<evidence type="ECO:0000256" key="10">
    <source>
        <dbReference type="ARBA" id="ARBA00023180"/>
    </source>
</evidence>
<keyword evidence="4 12" id="KW-0812">Transmembrane</keyword>
<protein>
    <submittedName>
        <fullName evidence="15">Vomeronasal type-2 receptor 26-like</fullName>
    </submittedName>
</protein>
<dbReference type="Pfam" id="PF01094">
    <property type="entry name" value="ANF_receptor"/>
    <property type="match status" value="1"/>
</dbReference>
<dbReference type="RefSeq" id="XP_033771533.1">
    <property type="nucleotide sequence ID" value="XM_033915642.1"/>
</dbReference>
<dbReference type="FunFam" id="3.40.50.2300:FF:000125">
    <property type="entry name" value="Vomeronasal 2, receptor 88"/>
    <property type="match status" value="1"/>
</dbReference>
<dbReference type="InParanoid" id="A0A6P8P9B3"/>
<evidence type="ECO:0000256" key="11">
    <source>
        <dbReference type="ARBA" id="ARBA00023224"/>
    </source>
</evidence>
<feature type="transmembrane region" description="Helical" evidence="12">
    <location>
        <begin position="730"/>
        <end position="753"/>
    </location>
</feature>
<dbReference type="InterPro" id="IPR000068">
    <property type="entry name" value="GPCR_3_Ca_sens_rcpt-rel"/>
</dbReference>
<dbReference type="InterPro" id="IPR017979">
    <property type="entry name" value="GPCR_3_CS"/>
</dbReference>
<organism evidence="14 15">
    <name type="scientific">Geotrypetes seraphini</name>
    <name type="common">Gaboon caecilian</name>
    <name type="synonym">Caecilia seraphini</name>
    <dbReference type="NCBI Taxonomy" id="260995"/>
    <lineage>
        <taxon>Eukaryota</taxon>
        <taxon>Metazoa</taxon>
        <taxon>Chordata</taxon>
        <taxon>Craniata</taxon>
        <taxon>Vertebrata</taxon>
        <taxon>Euteleostomi</taxon>
        <taxon>Amphibia</taxon>
        <taxon>Gymnophiona</taxon>
        <taxon>Geotrypetes</taxon>
    </lineage>
</organism>
<feature type="transmembrane region" description="Helical" evidence="12">
    <location>
        <begin position="571"/>
        <end position="596"/>
    </location>
</feature>